<evidence type="ECO:0008006" key="5">
    <source>
        <dbReference type="Google" id="ProtNLM"/>
    </source>
</evidence>
<dbReference type="EMBL" id="BONX01000031">
    <property type="protein sequence ID" value="GIG98025.1"/>
    <property type="molecule type" value="Genomic_DNA"/>
</dbReference>
<dbReference type="Proteomes" id="UP000621500">
    <property type="component" value="Unassembled WGS sequence"/>
</dbReference>
<feature type="region of interest" description="Disordered" evidence="1">
    <location>
        <begin position="307"/>
        <end position="326"/>
    </location>
</feature>
<evidence type="ECO:0000313" key="3">
    <source>
        <dbReference type="EMBL" id="GIG98025.1"/>
    </source>
</evidence>
<protein>
    <recommendedName>
        <fullName evidence="5">WD40 repeat domain-containing protein</fullName>
    </recommendedName>
</protein>
<dbReference type="InterPro" id="IPR015943">
    <property type="entry name" value="WD40/YVTN_repeat-like_dom_sf"/>
</dbReference>
<name>A0ABQ4ETU3_9ACTN</name>
<keyword evidence="2" id="KW-0472">Membrane</keyword>
<evidence type="ECO:0000256" key="1">
    <source>
        <dbReference type="SAM" id="MobiDB-lite"/>
    </source>
</evidence>
<evidence type="ECO:0000256" key="2">
    <source>
        <dbReference type="SAM" id="Phobius"/>
    </source>
</evidence>
<dbReference type="Gene3D" id="2.130.10.10">
    <property type="entry name" value="YVTN repeat-like/Quinoprotein amine dehydrogenase"/>
    <property type="match status" value="1"/>
</dbReference>
<sequence>MSERADRLLREAVAELAGTPHQPPDFAATAVVQGRRMRRRRQTIAAAAAIVAVGAIVAPYVWLRPDPQPPAEAIGGPPAATTPAVTPTGAPSPRPTPSDAWPNGPVELPGDALVLSAGSTRQGGPTWAYDATRRRYVSIPAIYTSVRMAPHRPVAAVRRTDRPTDVGLYDLATGKPEWFRTDGVVTAMEWSPDGSRLLATVQDKKSAIYSIGLLIPDDGPIRYHPVKTRPMTCTALCRFTWLPNGREVALPQADPVVDRPGSDASRRSGLQLFTADDGTPTRFLPVQGDVSSSAAWSPDGSLVVVSSWSGSSAPGTPGPPASGKPTAQLVSAQTGEVVRQLPSADVTWVTSGQFLYLETVQPGRLTAVLVDSTGVEQERAELPRELLRSDDVTVAGITVAGR</sequence>
<proteinExistence type="predicted"/>
<accession>A0ABQ4ETU3</accession>
<evidence type="ECO:0000313" key="4">
    <source>
        <dbReference type="Proteomes" id="UP000621500"/>
    </source>
</evidence>
<dbReference type="RefSeq" id="WP_203859482.1">
    <property type="nucleotide sequence ID" value="NZ_BAAAZQ010000010.1"/>
</dbReference>
<feature type="region of interest" description="Disordered" evidence="1">
    <location>
        <begin position="69"/>
        <end position="106"/>
    </location>
</feature>
<organism evidence="3 4">
    <name type="scientific">Plantactinospora mayteni</name>
    <dbReference type="NCBI Taxonomy" id="566021"/>
    <lineage>
        <taxon>Bacteria</taxon>
        <taxon>Bacillati</taxon>
        <taxon>Actinomycetota</taxon>
        <taxon>Actinomycetes</taxon>
        <taxon>Micromonosporales</taxon>
        <taxon>Micromonosporaceae</taxon>
        <taxon>Plantactinospora</taxon>
    </lineage>
</organism>
<dbReference type="SUPFAM" id="SSF82171">
    <property type="entry name" value="DPP6 N-terminal domain-like"/>
    <property type="match status" value="1"/>
</dbReference>
<feature type="compositionally biased region" description="Low complexity" evidence="1">
    <location>
        <begin position="71"/>
        <end position="89"/>
    </location>
</feature>
<feature type="transmembrane region" description="Helical" evidence="2">
    <location>
        <begin position="44"/>
        <end position="63"/>
    </location>
</feature>
<keyword evidence="2" id="KW-0812">Transmembrane</keyword>
<gene>
    <name evidence="3" type="ORF">Pma05_45980</name>
</gene>
<keyword evidence="4" id="KW-1185">Reference proteome</keyword>
<keyword evidence="2" id="KW-1133">Transmembrane helix</keyword>
<reference evidence="3 4" key="1">
    <citation type="submission" date="2021-01" db="EMBL/GenBank/DDBJ databases">
        <title>Whole genome shotgun sequence of Plantactinospora mayteni NBRC 109088.</title>
        <authorList>
            <person name="Komaki H."/>
            <person name="Tamura T."/>
        </authorList>
    </citation>
    <scope>NUCLEOTIDE SEQUENCE [LARGE SCALE GENOMIC DNA]</scope>
    <source>
        <strain evidence="3 4">NBRC 109088</strain>
    </source>
</reference>
<comment type="caution">
    <text evidence="3">The sequence shown here is derived from an EMBL/GenBank/DDBJ whole genome shotgun (WGS) entry which is preliminary data.</text>
</comment>